<keyword evidence="3" id="KW-1185">Reference proteome</keyword>
<evidence type="ECO:0000313" key="2">
    <source>
        <dbReference type="EMBL" id="ELR22232.1"/>
    </source>
</evidence>
<gene>
    <name evidence="2" type="ORF">ACA1_035620</name>
</gene>
<dbReference type="RefSeq" id="XP_004348746.1">
    <property type="nucleotide sequence ID" value="XM_004348696.1"/>
</dbReference>
<sequence>MKSLSKIFSRQAPSAGQRSLFNFSSSTASDLAPGQREGMNVVQDQHKQEHGSGGEGGNFKHMSKTGEQLWSPSSLVTGGGVGEPGQKEEVNETPVGDEIIHASADPANAGTIDELQEEDFAAEADWRRLGNETAAGPSVFDHERPYHILHQGYHGPPPEDSHIHREDLKDSDSSYTP</sequence>
<dbReference type="Proteomes" id="UP000011083">
    <property type="component" value="Unassembled WGS sequence"/>
</dbReference>
<feature type="compositionally biased region" description="Polar residues" evidence="1">
    <location>
        <begin position="1"/>
        <end position="29"/>
    </location>
</feature>
<dbReference type="VEuPathDB" id="AmoebaDB:ACA1_035620"/>
<organism evidence="2 3">
    <name type="scientific">Acanthamoeba castellanii (strain ATCC 30010 / Neff)</name>
    <dbReference type="NCBI Taxonomy" id="1257118"/>
    <lineage>
        <taxon>Eukaryota</taxon>
        <taxon>Amoebozoa</taxon>
        <taxon>Discosea</taxon>
        <taxon>Longamoebia</taxon>
        <taxon>Centramoebida</taxon>
        <taxon>Acanthamoebidae</taxon>
        <taxon>Acanthamoeba</taxon>
    </lineage>
</organism>
<evidence type="ECO:0000313" key="3">
    <source>
        <dbReference type="Proteomes" id="UP000011083"/>
    </source>
</evidence>
<dbReference type="AlphaFoldDB" id="L8HAG6"/>
<feature type="compositionally biased region" description="Polar residues" evidence="1">
    <location>
        <begin position="65"/>
        <end position="76"/>
    </location>
</feature>
<protein>
    <submittedName>
        <fullName evidence="2">Uncharacterized protein</fullName>
    </submittedName>
</protein>
<dbReference type="GeneID" id="14923160"/>
<feature type="compositionally biased region" description="Basic and acidic residues" evidence="1">
    <location>
        <begin position="157"/>
        <end position="177"/>
    </location>
</feature>
<reference evidence="2 3" key="1">
    <citation type="journal article" date="2013" name="Genome Biol.">
        <title>Genome of Acanthamoeba castellanii highlights extensive lateral gene transfer and early evolution of tyrosine kinase signaling.</title>
        <authorList>
            <person name="Clarke M."/>
            <person name="Lohan A.J."/>
            <person name="Liu B."/>
            <person name="Lagkouvardos I."/>
            <person name="Roy S."/>
            <person name="Zafar N."/>
            <person name="Bertelli C."/>
            <person name="Schilde C."/>
            <person name="Kianianmomeni A."/>
            <person name="Burglin T.R."/>
            <person name="Frech C."/>
            <person name="Turcotte B."/>
            <person name="Kopec K.O."/>
            <person name="Synnott J.M."/>
            <person name="Choo C."/>
            <person name="Paponov I."/>
            <person name="Finkler A."/>
            <person name="Soon Heng Tan C."/>
            <person name="Hutchins A.P."/>
            <person name="Weinmeier T."/>
            <person name="Rattei T."/>
            <person name="Chu J.S."/>
            <person name="Gimenez G."/>
            <person name="Irimia M."/>
            <person name="Rigden D.J."/>
            <person name="Fitzpatrick D.A."/>
            <person name="Lorenzo-Morales J."/>
            <person name="Bateman A."/>
            <person name="Chiu C.H."/>
            <person name="Tang P."/>
            <person name="Hegemann P."/>
            <person name="Fromm H."/>
            <person name="Raoult D."/>
            <person name="Greub G."/>
            <person name="Miranda-Saavedra D."/>
            <person name="Chen N."/>
            <person name="Nash P."/>
            <person name="Ginger M.L."/>
            <person name="Horn M."/>
            <person name="Schaap P."/>
            <person name="Caler L."/>
            <person name="Loftus B."/>
        </authorList>
    </citation>
    <scope>NUCLEOTIDE SEQUENCE [LARGE SCALE GENOMIC DNA]</scope>
    <source>
        <strain evidence="2 3">Neff</strain>
    </source>
</reference>
<feature type="region of interest" description="Disordered" evidence="1">
    <location>
        <begin position="1"/>
        <end position="95"/>
    </location>
</feature>
<proteinExistence type="predicted"/>
<dbReference type="KEGG" id="acan:ACA1_035620"/>
<accession>L8HAG6</accession>
<feature type="region of interest" description="Disordered" evidence="1">
    <location>
        <begin position="133"/>
        <end position="177"/>
    </location>
</feature>
<name>L8HAG6_ACACF</name>
<evidence type="ECO:0000256" key="1">
    <source>
        <dbReference type="SAM" id="MobiDB-lite"/>
    </source>
</evidence>
<dbReference type="EMBL" id="KB007886">
    <property type="protein sequence ID" value="ELR22232.1"/>
    <property type="molecule type" value="Genomic_DNA"/>
</dbReference>